<reference evidence="1" key="1">
    <citation type="submission" date="2020-10" db="EMBL/GenBank/DDBJ databases">
        <authorList>
            <person name="Kikuchi T."/>
        </authorList>
    </citation>
    <scope>NUCLEOTIDE SEQUENCE</scope>
    <source>
        <strain evidence="1">NKZ352</strain>
    </source>
</reference>
<accession>A0A8S1HSU2</accession>
<dbReference type="OrthoDB" id="10064059at2759"/>
<protein>
    <recommendedName>
        <fullName evidence="3">ATPase V1 complex subunit H C-terminal domain-containing protein</fullName>
    </recommendedName>
</protein>
<evidence type="ECO:0000313" key="2">
    <source>
        <dbReference type="Proteomes" id="UP000835052"/>
    </source>
</evidence>
<name>A0A8S1HSU2_9PELO</name>
<dbReference type="GO" id="GO:0005765">
    <property type="term" value="C:lysosomal membrane"/>
    <property type="evidence" value="ECO:0007669"/>
    <property type="project" value="TreeGrafter"/>
</dbReference>
<sequence>MLRYDPYRVAFEDVGGVELLMGALKKKINFQLQYQIIFAVWCMAFNPQIAERCTSCGLIQTLGDILLHSTTEKVIRIILATFVNILGKLEGEEKAEAARQMFHSKINRSLQFVSAKQYEDPDIQDDVRMLTTELSNCVV</sequence>
<dbReference type="AlphaFoldDB" id="A0A8S1HSU2"/>
<dbReference type="EMBL" id="CAJGYM010000182">
    <property type="protein sequence ID" value="CAD6199553.1"/>
    <property type="molecule type" value="Genomic_DNA"/>
</dbReference>
<keyword evidence="2" id="KW-1185">Reference proteome</keyword>
<dbReference type="Proteomes" id="UP000835052">
    <property type="component" value="Unassembled WGS sequence"/>
</dbReference>
<dbReference type="InterPro" id="IPR004908">
    <property type="entry name" value="ATPase_V1-cplx_hsu"/>
</dbReference>
<gene>
    <name evidence="1" type="ORF">CAUJ_LOCUS15455</name>
</gene>
<dbReference type="PANTHER" id="PTHR10698">
    <property type="entry name" value="V-TYPE PROTON ATPASE SUBUNIT H"/>
    <property type="match status" value="1"/>
</dbReference>
<dbReference type="Gene3D" id="1.25.10.10">
    <property type="entry name" value="Leucine-rich Repeat Variant"/>
    <property type="match status" value="1"/>
</dbReference>
<organism evidence="1 2">
    <name type="scientific">Caenorhabditis auriculariae</name>
    <dbReference type="NCBI Taxonomy" id="2777116"/>
    <lineage>
        <taxon>Eukaryota</taxon>
        <taxon>Metazoa</taxon>
        <taxon>Ecdysozoa</taxon>
        <taxon>Nematoda</taxon>
        <taxon>Chromadorea</taxon>
        <taxon>Rhabditida</taxon>
        <taxon>Rhabditina</taxon>
        <taxon>Rhabditomorpha</taxon>
        <taxon>Rhabditoidea</taxon>
        <taxon>Rhabditidae</taxon>
        <taxon>Peloderinae</taxon>
        <taxon>Caenorhabditis</taxon>
    </lineage>
</organism>
<evidence type="ECO:0008006" key="3">
    <source>
        <dbReference type="Google" id="ProtNLM"/>
    </source>
</evidence>
<dbReference type="GO" id="GO:0046961">
    <property type="term" value="F:proton-transporting ATPase activity, rotational mechanism"/>
    <property type="evidence" value="ECO:0007669"/>
    <property type="project" value="InterPro"/>
</dbReference>
<dbReference type="SUPFAM" id="SSF48371">
    <property type="entry name" value="ARM repeat"/>
    <property type="match status" value="1"/>
</dbReference>
<dbReference type="GO" id="GO:0000221">
    <property type="term" value="C:vacuolar proton-transporting V-type ATPase, V1 domain"/>
    <property type="evidence" value="ECO:0007669"/>
    <property type="project" value="InterPro"/>
</dbReference>
<evidence type="ECO:0000313" key="1">
    <source>
        <dbReference type="EMBL" id="CAD6199553.1"/>
    </source>
</evidence>
<dbReference type="InterPro" id="IPR016024">
    <property type="entry name" value="ARM-type_fold"/>
</dbReference>
<proteinExistence type="predicted"/>
<dbReference type="PANTHER" id="PTHR10698:SF0">
    <property type="entry name" value="V-TYPE PROTON ATPASE SUBUNIT H"/>
    <property type="match status" value="1"/>
</dbReference>
<dbReference type="Pfam" id="PF03224">
    <property type="entry name" value="V-ATPase_H_N"/>
    <property type="match status" value="1"/>
</dbReference>
<dbReference type="InterPro" id="IPR011989">
    <property type="entry name" value="ARM-like"/>
</dbReference>
<comment type="caution">
    <text evidence="1">The sequence shown here is derived from an EMBL/GenBank/DDBJ whole genome shotgun (WGS) entry which is preliminary data.</text>
</comment>